<name>A0A0V7ZRX1_9CYAN</name>
<dbReference type="EMBL" id="LMTZ01000088">
    <property type="protein sequence ID" value="KST67321.1"/>
    <property type="molecule type" value="Genomic_DNA"/>
</dbReference>
<dbReference type="PANTHER" id="PTHR45566:SF1">
    <property type="entry name" value="HTH-TYPE TRANSCRIPTIONAL REGULATOR YHJB-RELATED"/>
    <property type="match status" value="1"/>
</dbReference>
<organism evidence="3 4">
    <name type="scientific">Mastigocoleus testarum BC008</name>
    <dbReference type="NCBI Taxonomy" id="371196"/>
    <lineage>
        <taxon>Bacteria</taxon>
        <taxon>Bacillati</taxon>
        <taxon>Cyanobacteriota</taxon>
        <taxon>Cyanophyceae</taxon>
        <taxon>Nostocales</taxon>
        <taxon>Hapalosiphonaceae</taxon>
        <taxon>Mastigocoleus</taxon>
    </lineage>
</organism>
<dbReference type="Pfam" id="PF12452">
    <property type="entry name" value="DUF3685"/>
    <property type="match status" value="1"/>
</dbReference>
<dbReference type="InterPro" id="IPR011006">
    <property type="entry name" value="CheY-like_superfamily"/>
</dbReference>
<dbReference type="PROSITE" id="PS50110">
    <property type="entry name" value="RESPONSE_REGULATORY"/>
    <property type="match status" value="1"/>
</dbReference>
<dbReference type="Gene3D" id="3.40.50.2300">
    <property type="match status" value="1"/>
</dbReference>
<evidence type="ECO:0000256" key="1">
    <source>
        <dbReference type="PROSITE-ProRule" id="PRU00169"/>
    </source>
</evidence>
<dbReference type="Proteomes" id="UP000053372">
    <property type="component" value="Unassembled WGS sequence"/>
</dbReference>
<dbReference type="RefSeq" id="WP_027844375.1">
    <property type="nucleotide sequence ID" value="NZ_LMTZ01000088.1"/>
</dbReference>
<feature type="domain" description="Response regulatory" evidence="2">
    <location>
        <begin position="7"/>
        <end position="134"/>
    </location>
</feature>
<evidence type="ECO:0000259" key="2">
    <source>
        <dbReference type="PROSITE" id="PS50110"/>
    </source>
</evidence>
<dbReference type="GO" id="GO:0000160">
    <property type="term" value="P:phosphorelay signal transduction system"/>
    <property type="evidence" value="ECO:0007669"/>
    <property type="project" value="InterPro"/>
</dbReference>
<dbReference type="SMART" id="SM00448">
    <property type="entry name" value="REC"/>
    <property type="match status" value="1"/>
</dbReference>
<sequence length="618" mass="69186">MSDRPLNLLLIDPDPIFRLGLRMALEQEPNLQVISEAQTDIVALQILAELALKDPNQVNLVILELGNGRSEESQQLGLQLCRQIKALYPNLPLLLVTSSQDRGLLLGAKALGVDGYCPKGTPLNEIVAAIEIIASGQNYWFGSTNNEEYLEDVEGQQKNQVEAESASSTQNLTFSEQIEVTEEVGNTQDKIKALSNRLIKLRNYLYSSGSSYINNSLTEVKTQLQVPGIPILDRAVLTGRQRELFAARWLLQHLVAPSSPTQEAQKRNNLFKTKSSKESFANSAIATYSQPKPLSAPSLLSPRALQSILFSSCINKLQFSLQNVTDTPLEIDIFREAKKRELIYLILQKFANILDDLRFAKIAITRLPELRSKILRDLWQETITEFYGKFSLINVDKRPVEIINVLLKSLEIIEEEILEKIPLVPELLAYLLFQTDLYINNNSYPAGSAEANEHGSMVLENLLIQLGNAAVQPLLNCLGDLEVIKQNYYEPKLFSTREIESFRNNLSWKYRLQNYIGEPKAIFESRYELFVFGPRGLAKISIYAPRGEELNRLGGVPLIVTLMLEFSDAVKPRLQAIFSLLGSGVVFVLTKVVGRSLGLIGRGIIQGIGSVSLTERKK</sequence>
<dbReference type="PANTHER" id="PTHR45566">
    <property type="entry name" value="HTH-TYPE TRANSCRIPTIONAL REGULATOR YHJB-RELATED"/>
    <property type="match status" value="1"/>
</dbReference>
<gene>
    <name evidence="3" type="ORF">BC008_29435</name>
</gene>
<dbReference type="PIRSF" id="PIRSF026434">
    <property type="entry name" value="RR_ycf55_prd"/>
    <property type="match status" value="1"/>
</dbReference>
<dbReference type="SUPFAM" id="SSF52172">
    <property type="entry name" value="CheY-like"/>
    <property type="match status" value="1"/>
</dbReference>
<comment type="caution">
    <text evidence="3">The sequence shown here is derived from an EMBL/GenBank/DDBJ whole genome shotgun (WGS) entry which is preliminary data.</text>
</comment>
<dbReference type="CDD" id="cd17535">
    <property type="entry name" value="REC_NarL-like"/>
    <property type="match status" value="1"/>
</dbReference>
<proteinExistence type="predicted"/>
<dbReference type="InterPro" id="IPR001789">
    <property type="entry name" value="Sig_transdc_resp-reg_receiver"/>
</dbReference>
<dbReference type="InterPro" id="IPR022552">
    <property type="entry name" value="UPF_Ycf55"/>
</dbReference>
<reference evidence="3 4" key="1">
    <citation type="journal article" date="2015" name="Genome Announc.">
        <title>Draft Genome of the Euendolithic (true boring) Cyanobacterium Mastigocoleus testarum strain BC008.</title>
        <authorList>
            <person name="Guida B.S."/>
            <person name="Garcia-Pichel F."/>
        </authorList>
    </citation>
    <scope>NUCLEOTIDE SEQUENCE [LARGE SCALE GENOMIC DNA]</scope>
    <source>
        <strain evidence="3 4">BC008</strain>
    </source>
</reference>
<evidence type="ECO:0000313" key="4">
    <source>
        <dbReference type="Proteomes" id="UP000053372"/>
    </source>
</evidence>
<evidence type="ECO:0000313" key="3">
    <source>
        <dbReference type="EMBL" id="KST67321.1"/>
    </source>
</evidence>
<dbReference type="OrthoDB" id="458149at2"/>
<keyword evidence="4" id="KW-1185">Reference proteome</keyword>
<dbReference type="InterPro" id="IPR016837">
    <property type="entry name" value="Uncharacterised_Ycf55_cyanobac"/>
</dbReference>
<protein>
    <submittedName>
        <fullName evidence="3">Regulator</fullName>
    </submittedName>
</protein>
<dbReference type="AlphaFoldDB" id="A0A0V7ZRX1"/>
<accession>A0A0V7ZRX1</accession>
<dbReference type="InterPro" id="IPR051015">
    <property type="entry name" value="EvgA-like"/>
</dbReference>
<dbReference type="InterPro" id="IPR058245">
    <property type="entry name" value="NreC/VraR/RcsB-like_REC"/>
</dbReference>
<comment type="caution">
    <text evidence="1">Lacks conserved residue(s) required for the propagation of feature annotation.</text>
</comment>